<evidence type="ECO:0000313" key="1">
    <source>
        <dbReference type="EMBL" id="RBL92839.1"/>
    </source>
</evidence>
<accession>A0A365Y2L2</accession>
<proteinExistence type="predicted"/>
<dbReference type="AlphaFoldDB" id="A0A365Y2L2"/>
<protein>
    <submittedName>
        <fullName evidence="1">Uncharacterized protein</fullName>
    </submittedName>
</protein>
<dbReference type="Proteomes" id="UP000253410">
    <property type="component" value="Unassembled WGS sequence"/>
</dbReference>
<evidence type="ECO:0000313" key="2">
    <source>
        <dbReference type="Proteomes" id="UP000253410"/>
    </source>
</evidence>
<gene>
    <name evidence="1" type="ORF">DF182_09740</name>
</gene>
<organism evidence="1 2">
    <name type="scientific">Chitinophaga flava</name>
    <dbReference type="NCBI Taxonomy" id="2259036"/>
    <lineage>
        <taxon>Bacteria</taxon>
        <taxon>Pseudomonadati</taxon>
        <taxon>Bacteroidota</taxon>
        <taxon>Chitinophagia</taxon>
        <taxon>Chitinophagales</taxon>
        <taxon>Chitinophagaceae</taxon>
        <taxon>Chitinophaga</taxon>
    </lineage>
</organism>
<name>A0A365Y2L2_9BACT</name>
<reference evidence="1 2" key="1">
    <citation type="submission" date="2018-05" db="EMBL/GenBank/DDBJ databases">
        <title>Chitinophaga sp. K3CV102501T nov., isolated from isolated from a monsoon evergreen broad-leaved forest soil.</title>
        <authorList>
            <person name="Lv Y."/>
        </authorList>
    </citation>
    <scope>NUCLEOTIDE SEQUENCE [LARGE SCALE GENOMIC DNA]</scope>
    <source>
        <strain evidence="1 2">GDMCC 1.1325</strain>
    </source>
</reference>
<sequence length="71" mass="8234">MLNKLLFQSDQYLVVCLKMSLGEKTLCSRPGLMLVTIYVVMQQEKYEKQPCYRVNNMGTFTGYSSKQTINQ</sequence>
<comment type="caution">
    <text evidence="1">The sequence shown here is derived from an EMBL/GenBank/DDBJ whole genome shotgun (WGS) entry which is preliminary data.</text>
</comment>
<keyword evidence="2" id="KW-1185">Reference proteome</keyword>
<dbReference type="EMBL" id="QFFJ01000001">
    <property type="protein sequence ID" value="RBL92839.1"/>
    <property type="molecule type" value="Genomic_DNA"/>
</dbReference>